<comment type="similarity">
    <text evidence="4 27">Belongs to the peptidase S8 family.</text>
</comment>
<evidence type="ECO:0000256" key="3">
    <source>
        <dbReference type="ARBA" id="ARBA00004194"/>
    </source>
</evidence>
<dbReference type="GO" id="GO:0005789">
    <property type="term" value="C:endoplasmic reticulum membrane"/>
    <property type="evidence" value="ECO:0007669"/>
    <property type="project" value="UniProtKB-SubCell"/>
</dbReference>
<feature type="transmembrane region" description="Helical" evidence="28">
    <location>
        <begin position="955"/>
        <end position="974"/>
    </location>
</feature>
<dbReference type="InterPro" id="IPR023828">
    <property type="entry name" value="Peptidase_S8_Ser-AS"/>
</dbReference>
<protein>
    <recommendedName>
        <fullName evidence="25">Membrane-bound transcription factor site-1 protease</fullName>
        <ecNumber evidence="24">3.4.21.112</ecNumber>
    </recommendedName>
    <alternativeName>
        <fullName evidence="26">Endopeptidase S1P</fullName>
    </alternativeName>
</protein>
<sequence>MNLISDFWATILVSIATLVVVCNSNVQYTSTYNRHRRVSNRTAVPSPVSSIKVDFESQHVENEFIIVFNGYYKESTRFHYITAALRKTQVETWNIIDRQNLAALLPSDFDVLRFLVLLFNFGLQIFNGFVQIFDLVVSITYDHLSPLLSSLQMLFKGAYTAVLSKFRTGIKEGIEALKNHTAVKTVSEEKEVTRALKSLPGGDDDDEEYVPWRSSRPMTRNSLSLFSDLWGVERHKSRRLLRAAPRGTREITNVLQADVLWNMGYTGAGIKIAIFDTGLSEKHPHFKNIMERTDWTNEKTQDDGLGHGTFVAGVISSQTDCKGFAPDAELYIFRVFTNNQVSYTSWFLDAFNYAIHRKINVLNLSIGGPDFMDRRVVDKVWELTANKVIMVSAIGNDGPLYGTLNNPADQMDVIGVGGINFEDGIAKFSSRGMTTWELPEGNGRMKPDLVTHCSSVRGSKLDGGCRVLSGTSVASPVVAGAVTLLLSAVSDKNVAVNPASVKQALMASARRLPNANMFEQGHGKLDLVKAYQVLRNYRPQASLSPSYIDLTECPYMWPYCTQAIYYGAMPTIVNITVLNGMGVTGRIVDKPIWQPFSPHNGNMMEVAISYSKELWPWSGYLAVSIKASKDAADWEGVADGQITITIESPPGEDGFYVEVLGSPFTCFDAEQYGTLLIVDPEEEYFPEEITKLRRDVDNGLSVIIFADWYNTTVMKKVKFFDENTRQWWMPDTGGSNIPALNDLLAPWGMAFGDGVYEGDIQIGVQKNGFLLHRNLDDQGYQVINRVTVKATNVPILGVHQQGSSAGRIALFGDSNCLDSSHMSVDCFWLLETLLQYSAYGNLPPALTEQPTLPLPEVDTLPLRMEGNHLYRYSKVLEPHLGDPKPRPLPSCPPLVWAIAEPVNISAPVNLFKHQRLLSIEEGAMPNMLEKGPFNQHIIPEADHFHETGLDNSGSIPFMFLLSLGVIVAFFAFLLHKRRKRPRAGFMKRQRIKQLESYRRHIYSSP</sequence>
<proteinExistence type="inferred from homology"/>
<dbReference type="InterPro" id="IPR022398">
    <property type="entry name" value="Peptidase_S8_His-AS"/>
</dbReference>
<dbReference type="PANTHER" id="PTHR43806">
    <property type="entry name" value="PEPTIDASE S8"/>
    <property type="match status" value="1"/>
</dbReference>
<comment type="caution">
    <text evidence="31">The sequence shown here is derived from an EMBL/GenBank/DDBJ whole genome shotgun (WGS) entry which is preliminary data.</text>
</comment>
<dbReference type="Pfam" id="PF23090">
    <property type="entry name" value="MBTPS1_4th"/>
    <property type="match status" value="1"/>
</dbReference>
<dbReference type="AlphaFoldDB" id="A0A2G8JLY9"/>
<keyword evidence="19" id="KW-0865">Zymogen</keyword>
<evidence type="ECO:0000256" key="16">
    <source>
        <dbReference type="ARBA" id="ARBA00023034"/>
    </source>
</evidence>
<evidence type="ECO:0000256" key="4">
    <source>
        <dbReference type="ARBA" id="ARBA00011073"/>
    </source>
</evidence>
<keyword evidence="17" id="KW-0443">Lipid metabolism</keyword>
<evidence type="ECO:0000256" key="2">
    <source>
        <dbReference type="ARBA" id="ARBA00004115"/>
    </source>
</evidence>
<keyword evidence="32" id="KW-1185">Reference proteome</keyword>
<dbReference type="SUPFAM" id="SSF52743">
    <property type="entry name" value="Subtilisin-like"/>
    <property type="match status" value="1"/>
</dbReference>
<keyword evidence="8 28" id="KW-0812">Transmembrane</keyword>
<dbReference type="PANTHER" id="PTHR43806:SF7">
    <property type="entry name" value="MEMBRANE-BOUND TRANSCRIPTION FACTOR SITE-1 PROTEASE"/>
    <property type="match status" value="1"/>
</dbReference>
<keyword evidence="9 29" id="KW-0732">Signal</keyword>
<keyword evidence="7 27" id="KW-0645">Protease</keyword>
<dbReference type="EC" id="3.4.21.112" evidence="24"/>
<evidence type="ECO:0000256" key="11">
    <source>
        <dbReference type="ARBA" id="ARBA00022813"/>
    </source>
</evidence>
<accession>A0A2G8JLY9</accession>
<evidence type="ECO:0000256" key="6">
    <source>
        <dbReference type="ARBA" id="ARBA00022553"/>
    </source>
</evidence>
<dbReference type="GO" id="GO:0004435">
    <property type="term" value="F:phosphatidylinositol-4,5-bisphosphate phospholipase C activity"/>
    <property type="evidence" value="ECO:0007669"/>
    <property type="project" value="InterPro"/>
</dbReference>
<evidence type="ECO:0000259" key="30">
    <source>
        <dbReference type="PROSITE" id="PS50008"/>
    </source>
</evidence>
<evidence type="ECO:0000256" key="22">
    <source>
        <dbReference type="ARBA" id="ARBA00023221"/>
    </source>
</evidence>
<evidence type="ECO:0000256" key="20">
    <source>
        <dbReference type="ARBA" id="ARBA00023166"/>
    </source>
</evidence>
<feature type="chain" id="PRO_5013963605" description="Membrane-bound transcription factor site-1 protease" evidence="29">
    <location>
        <begin position="25"/>
        <end position="1005"/>
    </location>
</feature>
<dbReference type="GO" id="GO:0008203">
    <property type="term" value="P:cholesterol metabolic process"/>
    <property type="evidence" value="ECO:0007669"/>
    <property type="project" value="UniProtKB-KW"/>
</dbReference>
<keyword evidence="21" id="KW-0325">Glycoprotein</keyword>
<feature type="active site" description="Charge relay system" evidence="27">
    <location>
        <position position="307"/>
    </location>
</feature>
<comment type="subcellular location">
    <subcellularLocation>
        <location evidence="2">Endoplasmic reticulum membrane</location>
        <topology evidence="2">Single-pass type I membrane protein</topology>
    </subcellularLocation>
    <subcellularLocation>
        <location evidence="3">Golgi apparatus membrane</location>
        <topology evidence="3">Single-pass membrane protein</topology>
    </subcellularLocation>
</comment>
<dbReference type="PROSITE" id="PS50008">
    <property type="entry name" value="PIPLC_Y_DOMAIN"/>
    <property type="match status" value="1"/>
</dbReference>
<feature type="active site" description="Charge relay system" evidence="27">
    <location>
        <position position="276"/>
    </location>
</feature>
<evidence type="ECO:0000256" key="29">
    <source>
        <dbReference type="SAM" id="SignalP"/>
    </source>
</evidence>
<dbReference type="InterPro" id="IPR000209">
    <property type="entry name" value="Peptidase_S8/S53_dom"/>
</dbReference>
<dbReference type="Gene3D" id="3.40.50.200">
    <property type="entry name" value="Peptidase S8/S53 domain"/>
    <property type="match status" value="1"/>
</dbReference>
<keyword evidence="18 28" id="KW-0472">Membrane</keyword>
<dbReference type="InterPro" id="IPR055143">
    <property type="entry name" value="MBTP1_N"/>
</dbReference>
<evidence type="ECO:0000313" key="31">
    <source>
        <dbReference type="EMBL" id="PIK36774.1"/>
    </source>
</evidence>
<dbReference type="InterPro" id="IPR050131">
    <property type="entry name" value="Peptidase_S8_subtilisin-like"/>
</dbReference>
<dbReference type="Pfam" id="PF00082">
    <property type="entry name" value="Peptidase_S8"/>
    <property type="match status" value="1"/>
</dbReference>
<evidence type="ECO:0000256" key="7">
    <source>
        <dbReference type="ARBA" id="ARBA00022670"/>
    </source>
</evidence>
<dbReference type="OrthoDB" id="1740355at2759"/>
<dbReference type="GO" id="GO:0000139">
    <property type="term" value="C:Golgi membrane"/>
    <property type="evidence" value="ECO:0007669"/>
    <property type="project" value="UniProtKB-SubCell"/>
</dbReference>
<evidence type="ECO:0000256" key="13">
    <source>
        <dbReference type="ARBA" id="ARBA00022825"/>
    </source>
</evidence>
<keyword evidence="6" id="KW-0597">Phosphoprotein</keyword>
<evidence type="ECO:0000256" key="27">
    <source>
        <dbReference type="PROSITE-ProRule" id="PRU01240"/>
    </source>
</evidence>
<evidence type="ECO:0000256" key="24">
    <source>
        <dbReference type="ARBA" id="ARBA00066596"/>
    </source>
</evidence>
<evidence type="ECO:0000256" key="21">
    <source>
        <dbReference type="ARBA" id="ARBA00023180"/>
    </source>
</evidence>
<evidence type="ECO:0000256" key="17">
    <source>
        <dbReference type="ARBA" id="ARBA00023098"/>
    </source>
</evidence>
<evidence type="ECO:0000256" key="10">
    <source>
        <dbReference type="ARBA" id="ARBA00022801"/>
    </source>
</evidence>
<organism evidence="31 32">
    <name type="scientific">Stichopus japonicus</name>
    <name type="common">Sea cucumber</name>
    <dbReference type="NCBI Taxonomy" id="307972"/>
    <lineage>
        <taxon>Eukaryota</taxon>
        <taxon>Metazoa</taxon>
        <taxon>Echinodermata</taxon>
        <taxon>Eleutherozoa</taxon>
        <taxon>Echinozoa</taxon>
        <taxon>Holothuroidea</taxon>
        <taxon>Aspidochirotacea</taxon>
        <taxon>Aspidochirotida</taxon>
        <taxon>Stichopodidae</taxon>
        <taxon>Apostichopus</taxon>
    </lineage>
</organism>
<dbReference type="STRING" id="307972.A0A2G8JLY9"/>
<comment type="cofactor">
    <cofactor evidence="1">
        <name>Ca(2+)</name>
        <dbReference type="ChEBI" id="CHEBI:29108"/>
    </cofactor>
</comment>
<dbReference type="PROSITE" id="PS51892">
    <property type="entry name" value="SUBTILASE"/>
    <property type="match status" value="1"/>
</dbReference>
<keyword evidence="20" id="KW-1207">Sterol metabolism</keyword>
<keyword evidence="15 28" id="KW-1133">Transmembrane helix</keyword>
<dbReference type="InterPro" id="IPR036852">
    <property type="entry name" value="Peptidase_S8/S53_dom_sf"/>
</dbReference>
<evidence type="ECO:0000256" key="1">
    <source>
        <dbReference type="ARBA" id="ARBA00001913"/>
    </source>
</evidence>
<feature type="domain" description="PI-PLC Y-box" evidence="30">
    <location>
        <begin position="234"/>
        <end position="264"/>
    </location>
</feature>
<evidence type="ECO:0000256" key="28">
    <source>
        <dbReference type="SAM" id="Phobius"/>
    </source>
</evidence>
<keyword evidence="14" id="KW-0106">Calcium</keyword>
<evidence type="ECO:0000256" key="12">
    <source>
        <dbReference type="ARBA" id="ARBA00022824"/>
    </source>
</evidence>
<evidence type="ECO:0000256" key="23">
    <source>
        <dbReference type="ARBA" id="ARBA00050826"/>
    </source>
</evidence>
<keyword evidence="22" id="KW-0753">Steroid metabolism</keyword>
<dbReference type="GO" id="GO:0035556">
    <property type="term" value="P:intracellular signal transduction"/>
    <property type="evidence" value="ECO:0007669"/>
    <property type="project" value="InterPro"/>
</dbReference>
<dbReference type="FunFam" id="3.40.50.200:FF:000008">
    <property type="entry name" value="Membrane-bound transcription factor site-1 protease preproprotein"/>
    <property type="match status" value="1"/>
</dbReference>
<dbReference type="PROSITE" id="PS00138">
    <property type="entry name" value="SUBTILASE_SER"/>
    <property type="match status" value="1"/>
</dbReference>
<keyword evidence="12" id="KW-0256">Endoplasmic reticulum</keyword>
<dbReference type="GO" id="GO:0004252">
    <property type="term" value="F:serine-type endopeptidase activity"/>
    <property type="evidence" value="ECO:0007669"/>
    <property type="project" value="UniProtKB-UniRule"/>
</dbReference>
<feature type="active site" description="Charge relay system" evidence="27">
    <location>
        <position position="472"/>
    </location>
</feature>
<keyword evidence="10 27" id="KW-0378">Hydrolase</keyword>
<evidence type="ECO:0000256" key="8">
    <source>
        <dbReference type="ARBA" id="ARBA00022692"/>
    </source>
</evidence>
<keyword evidence="5" id="KW-0153">Cholesterol metabolism</keyword>
<evidence type="ECO:0000256" key="18">
    <source>
        <dbReference type="ARBA" id="ARBA00023136"/>
    </source>
</evidence>
<dbReference type="EMBL" id="MRZV01001619">
    <property type="protein sequence ID" value="PIK36774.1"/>
    <property type="molecule type" value="Genomic_DNA"/>
</dbReference>
<gene>
    <name evidence="31" type="ORF">BSL78_26393</name>
</gene>
<evidence type="ECO:0000256" key="26">
    <source>
        <dbReference type="ARBA" id="ARBA00081324"/>
    </source>
</evidence>
<dbReference type="Proteomes" id="UP000230750">
    <property type="component" value="Unassembled WGS sequence"/>
</dbReference>
<evidence type="ECO:0000256" key="25">
    <source>
        <dbReference type="ARBA" id="ARBA00067283"/>
    </source>
</evidence>
<reference evidence="31 32" key="1">
    <citation type="journal article" date="2017" name="PLoS Biol.">
        <title>The sea cucumber genome provides insights into morphological evolution and visceral regeneration.</title>
        <authorList>
            <person name="Zhang X."/>
            <person name="Sun L."/>
            <person name="Yuan J."/>
            <person name="Sun Y."/>
            <person name="Gao Y."/>
            <person name="Zhang L."/>
            <person name="Li S."/>
            <person name="Dai H."/>
            <person name="Hamel J.F."/>
            <person name="Liu C."/>
            <person name="Yu Y."/>
            <person name="Liu S."/>
            <person name="Lin W."/>
            <person name="Guo K."/>
            <person name="Jin S."/>
            <person name="Xu P."/>
            <person name="Storey K.B."/>
            <person name="Huan P."/>
            <person name="Zhang T."/>
            <person name="Zhou Y."/>
            <person name="Zhang J."/>
            <person name="Lin C."/>
            <person name="Li X."/>
            <person name="Xing L."/>
            <person name="Huo D."/>
            <person name="Sun M."/>
            <person name="Wang L."/>
            <person name="Mercier A."/>
            <person name="Li F."/>
            <person name="Yang H."/>
            <person name="Xiang J."/>
        </authorList>
    </citation>
    <scope>NUCLEOTIDE SEQUENCE [LARGE SCALE GENOMIC DNA]</scope>
    <source>
        <strain evidence="31">Shaxun</strain>
        <tissue evidence="31">Muscle</tissue>
    </source>
</reference>
<keyword evidence="11" id="KW-0068">Autocatalytic cleavage</keyword>
<dbReference type="PRINTS" id="PR00723">
    <property type="entry name" value="SUBTILISIN"/>
</dbReference>
<keyword evidence="13 27" id="KW-0720">Serine protease</keyword>
<evidence type="ECO:0000256" key="15">
    <source>
        <dbReference type="ARBA" id="ARBA00022989"/>
    </source>
</evidence>
<evidence type="ECO:0000256" key="19">
    <source>
        <dbReference type="ARBA" id="ARBA00023145"/>
    </source>
</evidence>
<dbReference type="Pfam" id="PF23001">
    <property type="entry name" value="MBTP1_N"/>
    <property type="match status" value="1"/>
</dbReference>
<dbReference type="InterPro" id="IPR057032">
    <property type="entry name" value="MBTPS1_4th"/>
</dbReference>
<comment type="catalytic activity">
    <reaction evidence="23">
        <text>Processes precursors containing basic and hydrophobic/aliphatic residues at P4 and P2, respectively, with a relatively relaxed acceptance of amino acids at P1 and P3.</text>
        <dbReference type="EC" id="3.4.21.112"/>
    </reaction>
</comment>
<evidence type="ECO:0000256" key="9">
    <source>
        <dbReference type="ARBA" id="ARBA00022729"/>
    </source>
</evidence>
<dbReference type="PROSITE" id="PS00137">
    <property type="entry name" value="SUBTILASE_HIS"/>
    <property type="match status" value="1"/>
</dbReference>
<evidence type="ECO:0000256" key="14">
    <source>
        <dbReference type="ARBA" id="ARBA00022837"/>
    </source>
</evidence>
<evidence type="ECO:0000256" key="5">
    <source>
        <dbReference type="ARBA" id="ARBA00022548"/>
    </source>
</evidence>
<dbReference type="InterPro" id="IPR015500">
    <property type="entry name" value="Peptidase_S8_subtilisin-rel"/>
</dbReference>
<dbReference type="GO" id="GO:0006508">
    <property type="term" value="P:proteolysis"/>
    <property type="evidence" value="ECO:0007669"/>
    <property type="project" value="UniProtKB-KW"/>
</dbReference>
<keyword evidence="16" id="KW-0333">Golgi apparatus</keyword>
<dbReference type="InterPro" id="IPR001711">
    <property type="entry name" value="PLipase_C_Pinositol-sp_Y"/>
</dbReference>
<evidence type="ECO:0000313" key="32">
    <source>
        <dbReference type="Proteomes" id="UP000230750"/>
    </source>
</evidence>
<name>A0A2G8JLY9_STIJA</name>
<feature type="signal peptide" evidence="29">
    <location>
        <begin position="1"/>
        <end position="24"/>
    </location>
</feature>